<reference evidence="1 2" key="1">
    <citation type="submission" date="2015-11" db="EMBL/GenBank/DDBJ databases">
        <title>Draft genome sequences of new species of the genus Lactobacillus isolated from orchardgrass silage.</title>
        <authorList>
            <person name="Tohno M."/>
            <person name="Tanizawa Y."/>
            <person name="Arita M."/>
        </authorList>
    </citation>
    <scope>NUCLEOTIDE SEQUENCE [LARGE SCALE GENOMIC DNA]</scope>
    <source>
        <strain evidence="1 2">IWT25</strain>
    </source>
</reference>
<organism evidence="1 2">
    <name type="scientific">Secundilactobacillus pentosiphilus</name>
    <dbReference type="NCBI Taxonomy" id="1714682"/>
    <lineage>
        <taxon>Bacteria</taxon>
        <taxon>Bacillati</taxon>
        <taxon>Bacillota</taxon>
        <taxon>Bacilli</taxon>
        <taxon>Lactobacillales</taxon>
        <taxon>Lactobacillaceae</taxon>
        <taxon>Secundilactobacillus</taxon>
    </lineage>
</organism>
<accession>A0A1Z5IYW1</accession>
<sequence>MTSNTDSCPYCQGTGRVQEVTGYGTICIGPCEHCHANVQNQQSFEQLKRRFEQEWSDWRATDRQSN</sequence>
<dbReference type="Proteomes" id="UP000198414">
    <property type="component" value="Unassembled WGS sequence"/>
</dbReference>
<protein>
    <submittedName>
        <fullName evidence="1">Uncharacterized protein</fullName>
    </submittedName>
</protein>
<name>A0A1Z5IYW1_9LACO</name>
<proteinExistence type="predicted"/>
<evidence type="ECO:0000313" key="2">
    <source>
        <dbReference type="Proteomes" id="UP000198414"/>
    </source>
</evidence>
<gene>
    <name evidence="1" type="ORF">IWT25_02323</name>
</gene>
<comment type="caution">
    <text evidence="1">The sequence shown here is derived from an EMBL/GenBank/DDBJ whole genome shotgun (WGS) entry which is preliminary data.</text>
</comment>
<evidence type="ECO:0000313" key="1">
    <source>
        <dbReference type="EMBL" id="GAX06975.1"/>
    </source>
</evidence>
<dbReference type="AlphaFoldDB" id="A0A1Z5IYW1"/>
<dbReference type="EMBL" id="BCMI01000031">
    <property type="protein sequence ID" value="GAX06975.1"/>
    <property type="molecule type" value="Genomic_DNA"/>
</dbReference>